<evidence type="ECO:0000256" key="3">
    <source>
        <dbReference type="ARBA" id="ARBA00022651"/>
    </source>
</evidence>
<dbReference type="SUPFAM" id="SSF53474">
    <property type="entry name" value="alpha/beta-Hydrolases"/>
    <property type="match status" value="1"/>
</dbReference>
<sequence>MLSNLSEPTLPGDRFEWKYFNFPVGWEDSLHRTRMSGPVCRAVTVMSAIFALAMSSATAAAESAPGESDPAPAACSLAAASVTRTVNGQPYLLRVPSGLTGAAPLLVALHGGGSNPSRHETQSGWTPFAAQQKFIVAYPQGGKDDVTDPNRPDDRSWYFENGNRHDVDFLQQVIADIESHWCVDTKRVYMSGHSNGGQMTSRMACAASAQLGAVAMYAGGSHGGCEDGVPIRKLSFGFFTADNDFTQVPVYAAHLQWRGTIGCSNDAATESGPEVAEGYRYSCEQGANVVWRKYKAGSHDWPSGDRGADVRNRMWQLFQNHPLP</sequence>
<evidence type="ECO:0000313" key="9">
    <source>
        <dbReference type="Proteomes" id="UP000238356"/>
    </source>
</evidence>
<dbReference type="EMBL" id="PSZD01000004">
    <property type="protein sequence ID" value="PPJ30635.1"/>
    <property type="molecule type" value="Genomic_DNA"/>
</dbReference>
<comment type="caution">
    <text evidence="8">The sequence shown here is derived from an EMBL/GenBank/DDBJ whole genome shotgun (WGS) entry which is preliminary data.</text>
</comment>
<dbReference type="InterPro" id="IPR029058">
    <property type="entry name" value="AB_hydrolase_fold"/>
</dbReference>
<dbReference type="PANTHER" id="PTHR38050">
    <property type="match status" value="1"/>
</dbReference>
<evidence type="ECO:0000313" key="8">
    <source>
        <dbReference type="EMBL" id="PPJ30635.1"/>
    </source>
</evidence>
<evidence type="ECO:0000256" key="1">
    <source>
        <dbReference type="ARBA" id="ARBA00004613"/>
    </source>
</evidence>
<evidence type="ECO:0000256" key="6">
    <source>
        <dbReference type="ARBA" id="ARBA00023277"/>
    </source>
</evidence>
<keyword evidence="2" id="KW-0964">Secreted</keyword>
<organism evidence="8 9">
    <name type="scientific">Nocardia nova</name>
    <dbReference type="NCBI Taxonomy" id="37330"/>
    <lineage>
        <taxon>Bacteria</taxon>
        <taxon>Bacillati</taxon>
        <taxon>Actinomycetota</taxon>
        <taxon>Actinomycetes</taxon>
        <taxon>Mycobacteriales</taxon>
        <taxon>Nocardiaceae</taxon>
        <taxon>Nocardia</taxon>
    </lineage>
</organism>
<proteinExistence type="predicted"/>
<keyword evidence="9" id="KW-1185">Reference proteome</keyword>
<keyword evidence="6" id="KW-0119">Carbohydrate metabolism</keyword>
<dbReference type="Proteomes" id="UP000238356">
    <property type="component" value="Unassembled WGS sequence"/>
</dbReference>
<evidence type="ECO:0000256" key="5">
    <source>
        <dbReference type="ARBA" id="ARBA00022801"/>
    </source>
</evidence>
<evidence type="ECO:0000256" key="7">
    <source>
        <dbReference type="ARBA" id="ARBA00023326"/>
    </source>
</evidence>
<name>A0A2S6AAW9_9NOCA</name>
<dbReference type="RefSeq" id="WP_082976505.1">
    <property type="nucleotide sequence ID" value="NZ_PSZD01000004.1"/>
</dbReference>
<comment type="subcellular location">
    <subcellularLocation>
        <location evidence="1">Secreted</location>
    </subcellularLocation>
</comment>
<keyword evidence="7" id="KW-0624">Polysaccharide degradation</keyword>
<dbReference type="PANTHER" id="PTHR38050:SF2">
    <property type="entry name" value="FERULOYL ESTERASE C-RELATED"/>
    <property type="match status" value="1"/>
</dbReference>
<dbReference type="Gene3D" id="3.40.50.1820">
    <property type="entry name" value="alpha/beta hydrolase"/>
    <property type="match status" value="1"/>
</dbReference>
<gene>
    <name evidence="8" type="ORF">C5F51_09290</name>
</gene>
<keyword evidence="4" id="KW-0732">Signal</keyword>
<evidence type="ECO:0000256" key="4">
    <source>
        <dbReference type="ARBA" id="ARBA00022729"/>
    </source>
</evidence>
<dbReference type="AlphaFoldDB" id="A0A2S6AAW9"/>
<dbReference type="GO" id="GO:0005576">
    <property type="term" value="C:extracellular region"/>
    <property type="evidence" value="ECO:0007669"/>
    <property type="project" value="UniProtKB-SubCell"/>
</dbReference>
<keyword evidence="3" id="KW-0858">Xylan degradation</keyword>
<evidence type="ECO:0000256" key="2">
    <source>
        <dbReference type="ARBA" id="ARBA00022525"/>
    </source>
</evidence>
<dbReference type="InterPro" id="IPR043595">
    <property type="entry name" value="FaeB/C/D"/>
</dbReference>
<dbReference type="GO" id="GO:0030600">
    <property type="term" value="F:feruloyl esterase activity"/>
    <property type="evidence" value="ECO:0007669"/>
    <property type="project" value="InterPro"/>
</dbReference>
<evidence type="ECO:0008006" key="10">
    <source>
        <dbReference type="Google" id="ProtNLM"/>
    </source>
</evidence>
<protein>
    <recommendedName>
        <fullName evidence="10">Polyhydroxybutyrate depolymerase</fullName>
    </recommendedName>
</protein>
<dbReference type="GO" id="GO:0045493">
    <property type="term" value="P:xylan catabolic process"/>
    <property type="evidence" value="ECO:0007669"/>
    <property type="project" value="UniProtKB-KW"/>
</dbReference>
<keyword evidence="5" id="KW-0378">Hydrolase</keyword>
<accession>A0A2S6AAW9</accession>
<reference evidence="8 9" key="1">
    <citation type="submission" date="2018-02" db="EMBL/GenBank/DDBJ databases">
        <title>8 Nocardia nova and 1 Nocardia cyriacigeorgica strain used for evolution to TMP-SMX.</title>
        <authorList>
            <person name="Mehta H."/>
            <person name="Weng J."/>
            <person name="Shamoo Y."/>
        </authorList>
    </citation>
    <scope>NUCLEOTIDE SEQUENCE [LARGE SCALE GENOMIC DNA]</scope>
    <source>
        <strain evidence="8 9">BAA2227</strain>
    </source>
</reference>